<protein>
    <submittedName>
        <fullName evidence="3">DUF1622 domain-containing protein</fullName>
    </submittedName>
</protein>
<dbReference type="PANTHER" id="PTHR38468:SF1">
    <property type="entry name" value="SLL0939 PROTEIN"/>
    <property type="match status" value="1"/>
</dbReference>
<dbReference type="InterPro" id="IPR012427">
    <property type="entry name" value="DUF1622"/>
</dbReference>
<evidence type="ECO:0000313" key="3">
    <source>
        <dbReference type="EMBL" id="TMM48693.1"/>
    </source>
</evidence>
<feature type="region of interest" description="Disordered" evidence="1">
    <location>
        <begin position="117"/>
        <end position="139"/>
    </location>
</feature>
<reference evidence="3 4" key="1">
    <citation type="submission" date="2019-05" db="EMBL/GenBank/DDBJ databases">
        <title>Erythrobacter marisflavi sp. nov., isolated from isolated from water of an estuary environment.</title>
        <authorList>
            <person name="Yoon J.-H."/>
        </authorList>
    </citation>
    <scope>NUCLEOTIDE SEQUENCE [LARGE SCALE GENOMIC DNA]</scope>
    <source>
        <strain evidence="3 4">KEM-5</strain>
    </source>
</reference>
<organism evidence="3 4">
    <name type="scientific">Qipengyuania marisflavi</name>
    <dbReference type="NCBI Taxonomy" id="2486356"/>
    <lineage>
        <taxon>Bacteria</taxon>
        <taxon>Pseudomonadati</taxon>
        <taxon>Pseudomonadota</taxon>
        <taxon>Alphaproteobacteria</taxon>
        <taxon>Sphingomonadales</taxon>
        <taxon>Erythrobacteraceae</taxon>
        <taxon>Qipengyuania</taxon>
    </lineage>
</organism>
<dbReference type="RefSeq" id="WP_138616464.1">
    <property type="nucleotide sequence ID" value="NZ_VCAO01000002.1"/>
</dbReference>
<dbReference type="Pfam" id="PF07784">
    <property type="entry name" value="DUF1622"/>
    <property type="match status" value="1"/>
</dbReference>
<dbReference type="OrthoDB" id="9812897at2"/>
<dbReference type="Proteomes" id="UP000309668">
    <property type="component" value="Unassembled WGS sequence"/>
</dbReference>
<dbReference type="AlphaFoldDB" id="A0A5S3P640"/>
<feature type="transmembrane region" description="Helical" evidence="2">
    <location>
        <begin position="12"/>
        <end position="34"/>
    </location>
</feature>
<dbReference type="EMBL" id="VCAO01000002">
    <property type="protein sequence ID" value="TMM48693.1"/>
    <property type="molecule type" value="Genomic_DNA"/>
</dbReference>
<proteinExistence type="predicted"/>
<evidence type="ECO:0000313" key="4">
    <source>
        <dbReference type="Proteomes" id="UP000309668"/>
    </source>
</evidence>
<name>A0A5S3P640_9SPHN</name>
<keyword evidence="2" id="KW-0472">Membrane</keyword>
<keyword evidence="2" id="KW-0812">Transmembrane</keyword>
<accession>A0A5S3P640</accession>
<comment type="caution">
    <text evidence="3">The sequence shown here is derived from an EMBL/GenBank/DDBJ whole genome shotgun (WGS) entry which is preliminary data.</text>
</comment>
<gene>
    <name evidence="3" type="ORF">FEV51_04640</name>
</gene>
<dbReference type="PANTHER" id="PTHR38468">
    <property type="entry name" value="SLL0939 PROTEIN"/>
    <property type="match status" value="1"/>
</dbReference>
<evidence type="ECO:0000256" key="2">
    <source>
        <dbReference type="SAM" id="Phobius"/>
    </source>
</evidence>
<evidence type="ECO:0000256" key="1">
    <source>
        <dbReference type="SAM" id="MobiDB-lite"/>
    </source>
</evidence>
<keyword evidence="2" id="KW-1133">Transmembrane helix</keyword>
<keyword evidence="4" id="KW-1185">Reference proteome</keyword>
<sequence length="139" mass="15400">MLENLIREITLAISLVVEGVAAVIVAYAVIEAVLRLVGGFWHHSVADSEARAHNAKEEIRLRLGRWLALALELLLGADILRTAVAPSWSEIGQLAAIATIRTALNYFLQKEIDAKDRGDQVRDSTKIRDYRPETREAGN</sequence>